<dbReference type="InterPro" id="IPR028040">
    <property type="entry name" value="TopoVIB-like"/>
</dbReference>
<proteinExistence type="predicted"/>
<evidence type="ECO:0000313" key="3">
    <source>
        <dbReference type="Proteomes" id="UP000694621"/>
    </source>
</evidence>
<dbReference type="PANTHER" id="PTHR14652:SF2">
    <property type="entry name" value="TYPE 2 DNA TOPOISOMERASE 6 SUBUNIT B-LIKE"/>
    <property type="match status" value="1"/>
</dbReference>
<name>A0A8B9KE67_ASTMX</name>
<dbReference type="Pfam" id="PF15091">
    <property type="entry name" value="DUF4554"/>
    <property type="match status" value="1"/>
</dbReference>
<accession>A0A8B9KE67</accession>
<dbReference type="Ensembl" id="ENSAMXT00005038687.1">
    <property type="protein sequence ID" value="ENSAMXP00005035472.1"/>
    <property type="gene ID" value="ENSAMXG00005017023.1"/>
</dbReference>
<dbReference type="GO" id="GO:0042138">
    <property type="term" value="P:meiotic DNA double-strand break formation"/>
    <property type="evidence" value="ECO:0007669"/>
    <property type="project" value="InterPro"/>
</dbReference>
<evidence type="ECO:0000256" key="1">
    <source>
        <dbReference type="SAM" id="MobiDB-lite"/>
    </source>
</evidence>
<dbReference type="PANTHER" id="PTHR14652">
    <property type="entry name" value="TYPE 2 DNA TOPOISOMERASE 6 SUBUNIT B-LIKE"/>
    <property type="match status" value="1"/>
</dbReference>
<reference evidence="2" key="1">
    <citation type="submission" date="2025-08" db="UniProtKB">
        <authorList>
            <consortium name="Ensembl"/>
        </authorList>
    </citation>
    <scope>IDENTIFICATION</scope>
</reference>
<sequence>SKIERFLQRVSLVNSQVWPKTPEMSTFSVGCLPSCCQMHLVFGEKLHLLLPSEAVEAGLYGEISLTCLATLGPCMNRYPNWPARLSHIHISLKKNLQEEQTQLSFIQSLADLPFWRKLGLTGVYCAYTDTAQGSQFYEVEFSTEDEHHPDTEPAQSQAVSEDPKSEVPAVEQTITVLLLIQHSDPFHSQLFDFISSEEILEKQLDSVLWCNAKKVRLALQSLLENTLKGFLNRKKKRQTTMSVIVDSVNSIVSSSSNAEFRSACLHSMKVFHSYLKKPNGRHMIMVRVMWTFSYSQFGLVLK</sequence>
<evidence type="ECO:0000313" key="2">
    <source>
        <dbReference type="Ensembl" id="ENSAMXP00005035472.1"/>
    </source>
</evidence>
<protein>
    <submittedName>
        <fullName evidence="2">Uncharacterized protein</fullName>
    </submittedName>
</protein>
<organism evidence="2 3">
    <name type="scientific">Astyanax mexicanus</name>
    <name type="common">Blind cave fish</name>
    <name type="synonym">Astyanax fasciatus mexicanus</name>
    <dbReference type="NCBI Taxonomy" id="7994"/>
    <lineage>
        <taxon>Eukaryota</taxon>
        <taxon>Metazoa</taxon>
        <taxon>Chordata</taxon>
        <taxon>Craniata</taxon>
        <taxon>Vertebrata</taxon>
        <taxon>Euteleostomi</taxon>
        <taxon>Actinopterygii</taxon>
        <taxon>Neopterygii</taxon>
        <taxon>Teleostei</taxon>
        <taxon>Ostariophysi</taxon>
        <taxon>Characiformes</taxon>
        <taxon>Characoidei</taxon>
        <taxon>Acestrorhamphidae</taxon>
        <taxon>Acestrorhamphinae</taxon>
        <taxon>Astyanax</taxon>
    </lineage>
</organism>
<feature type="region of interest" description="Disordered" evidence="1">
    <location>
        <begin position="141"/>
        <end position="164"/>
    </location>
</feature>
<dbReference type="AlphaFoldDB" id="A0A8B9KE67"/>
<dbReference type="Proteomes" id="UP000694621">
    <property type="component" value="Unplaced"/>
</dbReference>